<dbReference type="GO" id="GO:0003774">
    <property type="term" value="F:cytoskeletal motor activity"/>
    <property type="evidence" value="ECO:0007669"/>
    <property type="project" value="InterPro"/>
</dbReference>
<dbReference type="STRING" id="1549858.MC45_13230"/>
<protein>
    <recommendedName>
        <fullName evidence="4 5">Flagellar hook-basal body complex protein FliE</fullName>
    </recommendedName>
</protein>
<keyword evidence="3 4" id="KW-0975">Bacterial flagellum</keyword>
<name>A0A097EHX1_9SPHN</name>
<evidence type="ECO:0000256" key="1">
    <source>
        <dbReference type="ARBA" id="ARBA00004117"/>
    </source>
</evidence>
<evidence type="ECO:0000256" key="4">
    <source>
        <dbReference type="HAMAP-Rule" id="MF_00724"/>
    </source>
</evidence>
<dbReference type="HOGENOM" id="CLU_147249_0_0_5"/>
<dbReference type="InterPro" id="IPR001624">
    <property type="entry name" value="FliE"/>
</dbReference>
<comment type="subcellular location">
    <subcellularLocation>
        <location evidence="1 4">Bacterial flagellum basal body</location>
    </subcellularLocation>
</comment>
<dbReference type="eggNOG" id="COG1677">
    <property type="taxonomic scope" value="Bacteria"/>
</dbReference>
<dbReference type="PRINTS" id="PR01006">
    <property type="entry name" value="FLGHOOKFLIE"/>
</dbReference>
<proteinExistence type="inferred from homology"/>
<dbReference type="HAMAP" id="MF_00724">
    <property type="entry name" value="FliE"/>
    <property type="match status" value="1"/>
</dbReference>
<sequence length="119" mass="12474">MSGVAGVGGAMSVDRVMQLRAQILERNQALSRASATDGAAPAGATKPTSFADTLQDALKDVNAGQNKASALSESYERGETVDIAKVMLARQQASVGFEATLQVRNKLLSAYKDIMSMPV</sequence>
<evidence type="ECO:0000313" key="6">
    <source>
        <dbReference type="EMBL" id="AIT07168.1"/>
    </source>
</evidence>
<organism evidence="6 7">
    <name type="scientific">Sphingomonas taxi</name>
    <dbReference type="NCBI Taxonomy" id="1549858"/>
    <lineage>
        <taxon>Bacteria</taxon>
        <taxon>Pseudomonadati</taxon>
        <taxon>Pseudomonadota</taxon>
        <taxon>Alphaproteobacteria</taxon>
        <taxon>Sphingomonadales</taxon>
        <taxon>Sphingomonadaceae</taxon>
        <taxon>Sphingomonas</taxon>
    </lineage>
</organism>
<dbReference type="EMBL" id="CP009571">
    <property type="protein sequence ID" value="AIT07168.1"/>
    <property type="molecule type" value="Genomic_DNA"/>
</dbReference>
<keyword evidence="6" id="KW-0966">Cell projection</keyword>
<accession>A0A097EHX1</accession>
<gene>
    <name evidence="4" type="primary">fliE</name>
    <name evidence="6" type="ORF">MC45_13230</name>
</gene>
<dbReference type="GO" id="GO:0071973">
    <property type="term" value="P:bacterial-type flagellum-dependent cell motility"/>
    <property type="evidence" value="ECO:0007669"/>
    <property type="project" value="InterPro"/>
</dbReference>
<dbReference type="GO" id="GO:0009425">
    <property type="term" value="C:bacterial-type flagellum basal body"/>
    <property type="evidence" value="ECO:0007669"/>
    <property type="project" value="UniProtKB-SubCell"/>
</dbReference>
<dbReference type="PANTHER" id="PTHR34653:SF1">
    <property type="entry name" value="FLAGELLAR HOOK-BASAL BODY COMPLEX PROTEIN FLIE"/>
    <property type="match status" value="1"/>
</dbReference>
<dbReference type="NCBIfam" id="TIGR00205">
    <property type="entry name" value="fliE"/>
    <property type="match status" value="1"/>
</dbReference>
<comment type="similarity">
    <text evidence="2 4">Belongs to the FliE family.</text>
</comment>
<keyword evidence="6" id="KW-0969">Cilium</keyword>
<dbReference type="PANTHER" id="PTHR34653">
    <property type="match status" value="1"/>
</dbReference>
<dbReference type="RefSeq" id="WP_038663991.1">
    <property type="nucleotide sequence ID" value="NZ_CP009571.1"/>
</dbReference>
<dbReference type="Pfam" id="PF02049">
    <property type="entry name" value="FliE"/>
    <property type="match status" value="1"/>
</dbReference>
<dbReference type="Proteomes" id="UP000033200">
    <property type="component" value="Chromosome"/>
</dbReference>
<dbReference type="KEGG" id="stax:MC45_13230"/>
<evidence type="ECO:0000313" key="7">
    <source>
        <dbReference type="Proteomes" id="UP000033200"/>
    </source>
</evidence>
<dbReference type="GO" id="GO:0005198">
    <property type="term" value="F:structural molecule activity"/>
    <property type="evidence" value="ECO:0007669"/>
    <property type="project" value="UniProtKB-UniRule"/>
</dbReference>
<keyword evidence="6" id="KW-0282">Flagellum</keyword>
<reference evidence="6 7" key="1">
    <citation type="submission" date="2014-09" db="EMBL/GenBank/DDBJ databases">
        <title>Using Illumina technology Improving SMRT sequencing Genome Assembly by RASTools.</title>
        <authorList>
            <person name="Zhou Y."/>
            <person name="Ma T."/>
            <person name="Liu T."/>
        </authorList>
    </citation>
    <scope>NUCLEOTIDE SEQUENCE [LARGE SCALE GENOMIC DNA]</scope>
    <source>
        <strain evidence="6 7">ATCC 55669</strain>
    </source>
</reference>
<evidence type="ECO:0000256" key="3">
    <source>
        <dbReference type="ARBA" id="ARBA00023143"/>
    </source>
</evidence>
<evidence type="ECO:0000256" key="5">
    <source>
        <dbReference type="NCBIfam" id="TIGR00205"/>
    </source>
</evidence>
<dbReference type="AlphaFoldDB" id="A0A097EHX1"/>
<evidence type="ECO:0000256" key="2">
    <source>
        <dbReference type="ARBA" id="ARBA00009272"/>
    </source>
</evidence>
<keyword evidence="7" id="KW-1185">Reference proteome</keyword>